<keyword evidence="4" id="KW-1185">Reference proteome</keyword>
<dbReference type="NCBIfam" id="TIGR01554">
    <property type="entry name" value="major_cap_HK97"/>
    <property type="match status" value="1"/>
</dbReference>
<dbReference type="InterPro" id="IPR024455">
    <property type="entry name" value="Phage_capsid"/>
</dbReference>
<dbReference type="EMBL" id="JBHUIX010000006">
    <property type="protein sequence ID" value="MFD2173972.1"/>
    <property type="molecule type" value="Genomic_DNA"/>
</dbReference>
<evidence type="ECO:0000259" key="2">
    <source>
        <dbReference type="Pfam" id="PF05065"/>
    </source>
</evidence>
<protein>
    <submittedName>
        <fullName evidence="3">Phage major capsid protein</fullName>
    </submittedName>
</protein>
<dbReference type="RefSeq" id="WP_377388952.1">
    <property type="nucleotide sequence ID" value="NZ_JBHUIX010000006.1"/>
</dbReference>
<accession>A0ABW5A6M2</accession>
<proteinExistence type="predicted"/>
<reference evidence="4" key="1">
    <citation type="journal article" date="2019" name="Int. J. Syst. Evol. Microbiol.">
        <title>The Global Catalogue of Microorganisms (GCM) 10K type strain sequencing project: providing services to taxonomists for standard genome sequencing and annotation.</title>
        <authorList>
            <consortium name="The Broad Institute Genomics Platform"/>
            <consortium name="The Broad Institute Genome Sequencing Center for Infectious Disease"/>
            <person name="Wu L."/>
            <person name="Ma J."/>
        </authorList>
    </citation>
    <scope>NUCLEOTIDE SEQUENCE [LARGE SCALE GENOMIC DNA]</scope>
    <source>
        <strain evidence="4">CCUG 55131</strain>
    </source>
</reference>
<feature type="non-terminal residue" evidence="3">
    <location>
        <position position="1"/>
    </location>
</feature>
<dbReference type="SUPFAM" id="SSF56563">
    <property type="entry name" value="Major capsid protein gp5"/>
    <property type="match status" value="1"/>
</dbReference>
<evidence type="ECO:0000256" key="1">
    <source>
        <dbReference type="ARBA" id="ARBA00004328"/>
    </source>
</evidence>
<organism evidence="3 4">
    <name type="scientific">Rhodobacter lacus</name>
    <dbReference type="NCBI Taxonomy" id="1641972"/>
    <lineage>
        <taxon>Bacteria</taxon>
        <taxon>Pseudomonadati</taxon>
        <taxon>Pseudomonadota</taxon>
        <taxon>Alphaproteobacteria</taxon>
        <taxon>Rhodobacterales</taxon>
        <taxon>Rhodobacter group</taxon>
        <taxon>Rhodobacter</taxon>
    </lineage>
</organism>
<evidence type="ECO:0000313" key="4">
    <source>
        <dbReference type="Proteomes" id="UP001597413"/>
    </source>
</evidence>
<dbReference type="Proteomes" id="UP001597413">
    <property type="component" value="Unassembled WGS sequence"/>
</dbReference>
<dbReference type="InterPro" id="IPR054612">
    <property type="entry name" value="Phage_capsid-like_C"/>
</dbReference>
<evidence type="ECO:0000313" key="3">
    <source>
        <dbReference type="EMBL" id="MFD2173972.1"/>
    </source>
</evidence>
<name>A0ABW5A6M2_9RHOB</name>
<feature type="domain" description="Phage capsid-like C-terminal" evidence="2">
    <location>
        <begin position="1"/>
        <end position="179"/>
    </location>
</feature>
<gene>
    <name evidence="3" type="ORF">ACFSM0_07710</name>
</gene>
<dbReference type="Gene3D" id="3.30.2400.10">
    <property type="entry name" value="Major capsid protein gp5"/>
    <property type="match status" value="1"/>
</dbReference>
<sequence length="189" mass="20084">EDLAFIRGDGAANTPRGIRSWIAAQNWLAAQDAGIAATAVAADLALRKAVSVVEDANVALTRPGWIMRASTKNWLASLRDTNGNILYPSIDASGQLKGAPIHVTSQIPNSLGSEGDETEVYFGEFSEAMIGDSLELTISMSTEAGYSDGANFVSAFQNDLTLMRTISEHDFALEHDVAFSGFNAAGWSL</sequence>
<dbReference type="Gene3D" id="3.30.2320.10">
    <property type="entry name" value="hypothetical protein PF0899 domain"/>
    <property type="match status" value="1"/>
</dbReference>
<dbReference type="Pfam" id="PF05065">
    <property type="entry name" value="Phage_capsid"/>
    <property type="match status" value="1"/>
</dbReference>
<comment type="caution">
    <text evidence="3">The sequence shown here is derived from an EMBL/GenBank/DDBJ whole genome shotgun (WGS) entry which is preliminary data.</text>
</comment>
<comment type="subcellular location">
    <subcellularLocation>
        <location evidence="1">Virion</location>
    </subcellularLocation>
</comment>